<dbReference type="MEROPS" id="C60.007"/>
<protein>
    <submittedName>
        <fullName evidence="4">Sortase family protein</fullName>
    </submittedName>
</protein>
<feature type="active site" description="Proton donor/acceptor" evidence="2">
    <location>
        <position position="148"/>
    </location>
</feature>
<dbReference type="NCBIfam" id="NF033745">
    <property type="entry name" value="class_C_sortase"/>
    <property type="match status" value="1"/>
</dbReference>
<keyword evidence="3" id="KW-0812">Transmembrane</keyword>
<dbReference type="STRING" id="879305.HMPREF9290_0333"/>
<dbReference type="eggNOG" id="COG3764">
    <property type="taxonomic scope" value="Bacteria"/>
</dbReference>
<keyword evidence="1" id="KW-0378">Hydrolase</keyword>
<dbReference type="EMBL" id="AEXM01000035">
    <property type="protein sequence ID" value="EGC81392.1"/>
    <property type="molecule type" value="Genomic_DNA"/>
</dbReference>
<dbReference type="NCBIfam" id="TIGR01076">
    <property type="entry name" value="sortase_fam"/>
    <property type="match status" value="1"/>
</dbReference>
<sequence length="291" mass="33474">MKTSLKDKLKFGIIFLVGLLIFSYPMISQKFYEIKADDEIIEFVKQSKEIDEAEINKRMELARAYNETLDPSKLADPYSKKTKEARAYYAHMLEVNEMIGHIEIPKINQDLPVYAGTSEDVLQKGAGHLEGTSLPVGGNSTHTVITAHRGLPDKVMFRYLDQLVEGDIFYFHNIQGTLAYRIDRIMVVEPTDFEPILVEEGKDYATLLTCTPYMINSHRLLVRGYRIPYQSAIDDGIANTPRFKPDFMQLLLILMPILAFLIVISTREKKRSIKLRKEVEDIEKTYEINED</sequence>
<proteinExistence type="predicted"/>
<dbReference type="Proteomes" id="UP000005286">
    <property type="component" value="Unassembled WGS sequence"/>
</dbReference>
<dbReference type="RefSeq" id="WP_004835758.1">
    <property type="nucleotide sequence ID" value="NZ_AEXM01000035.1"/>
</dbReference>
<dbReference type="AlphaFoldDB" id="F0GXT8"/>
<dbReference type="CDD" id="cd05827">
    <property type="entry name" value="Sortase_C"/>
    <property type="match status" value="1"/>
</dbReference>
<feature type="transmembrane region" description="Helical" evidence="3">
    <location>
        <begin position="247"/>
        <end position="266"/>
    </location>
</feature>
<organism evidence="4 5">
    <name type="scientific">Anaerococcus prevotii ACS-065-V-Col13</name>
    <dbReference type="NCBI Taxonomy" id="879305"/>
    <lineage>
        <taxon>Bacteria</taxon>
        <taxon>Bacillati</taxon>
        <taxon>Bacillota</taxon>
        <taxon>Tissierellia</taxon>
        <taxon>Tissierellales</taxon>
        <taxon>Peptoniphilaceae</taxon>
        <taxon>Anaerococcus</taxon>
    </lineage>
</organism>
<evidence type="ECO:0000256" key="1">
    <source>
        <dbReference type="ARBA" id="ARBA00022801"/>
    </source>
</evidence>
<keyword evidence="3" id="KW-0472">Membrane</keyword>
<evidence type="ECO:0000256" key="2">
    <source>
        <dbReference type="PIRSR" id="PIRSR605754-1"/>
    </source>
</evidence>
<dbReference type="GO" id="GO:0016787">
    <property type="term" value="F:hydrolase activity"/>
    <property type="evidence" value="ECO:0007669"/>
    <property type="project" value="UniProtKB-KW"/>
</dbReference>
<dbReference type="InterPro" id="IPR005754">
    <property type="entry name" value="Sortase"/>
</dbReference>
<keyword evidence="5" id="KW-1185">Reference proteome</keyword>
<evidence type="ECO:0000313" key="4">
    <source>
        <dbReference type="EMBL" id="EGC81392.1"/>
    </source>
</evidence>
<keyword evidence="3" id="KW-1133">Transmembrane helix</keyword>
<evidence type="ECO:0000256" key="3">
    <source>
        <dbReference type="SAM" id="Phobius"/>
    </source>
</evidence>
<feature type="active site" description="Acyl-thioester intermediate" evidence="2">
    <location>
        <position position="210"/>
    </location>
</feature>
<feature type="transmembrane region" description="Helical" evidence="3">
    <location>
        <begin position="9"/>
        <end position="27"/>
    </location>
</feature>
<evidence type="ECO:0000313" key="5">
    <source>
        <dbReference type="Proteomes" id="UP000005286"/>
    </source>
</evidence>
<comment type="caution">
    <text evidence="4">The sequence shown here is derived from an EMBL/GenBank/DDBJ whole genome shotgun (WGS) entry which is preliminary data.</text>
</comment>
<dbReference type="Pfam" id="PF04203">
    <property type="entry name" value="Sortase"/>
    <property type="match status" value="1"/>
</dbReference>
<reference evidence="4 5" key="1">
    <citation type="submission" date="2011-01" db="EMBL/GenBank/DDBJ databases">
        <authorList>
            <person name="Durkin A.S."/>
            <person name="Madupu R."/>
            <person name="Torralba M."/>
            <person name="Gillis M."/>
            <person name="Methe B."/>
            <person name="Sutton G."/>
            <person name="Nelson K.E."/>
        </authorList>
    </citation>
    <scope>NUCLEOTIDE SEQUENCE [LARGE SCALE GENOMIC DNA]</scope>
    <source>
        <strain evidence="4 5">ACS-065-V-Col13</strain>
    </source>
</reference>
<dbReference type="Gene3D" id="2.40.260.10">
    <property type="entry name" value="Sortase"/>
    <property type="match status" value="1"/>
</dbReference>
<accession>F0GXT8</accession>
<dbReference type="SUPFAM" id="SSF63817">
    <property type="entry name" value="Sortase"/>
    <property type="match status" value="1"/>
</dbReference>
<dbReference type="InterPro" id="IPR042002">
    <property type="entry name" value="Sortase_C"/>
</dbReference>
<gene>
    <name evidence="4" type="ORF">HMPREF9290_0333</name>
</gene>
<dbReference type="PATRIC" id="fig|879305.3.peg.1620"/>
<name>F0GXT8_9FIRM</name>
<dbReference type="InterPro" id="IPR023365">
    <property type="entry name" value="Sortase_dom-sf"/>
</dbReference>